<dbReference type="Proteomes" id="UP001190700">
    <property type="component" value="Unassembled WGS sequence"/>
</dbReference>
<evidence type="ECO:0000256" key="2">
    <source>
        <dbReference type="ARBA" id="ARBA00022617"/>
    </source>
</evidence>
<dbReference type="PANTHER" id="PTHR31356">
    <property type="entry name" value="THYLAKOID LUMENAL 29 KDA PROTEIN, CHLOROPLASTIC-RELATED"/>
    <property type="match status" value="1"/>
</dbReference>
<keyword evidence="1" id="KW-0575">Peroxidase</keyword>
<dbReference type="GO" id="GO:0046872">
    <property type="term" value="F:metal ion binding"/>
    <property type="evidence" value="ECO:0007669"/>
    <property type="project" value="UniProtKB-KW"/>
</dbReference>
<proteinExistence type="inferred from homology"/>
<evidence type="ECO:0000256" key="3">
    <source>
        <dbReference type="ARBA" id="ARBA00022723"/>
    </source>
</evidence>
<comment type="caution">
    <text evidence="8">The sequence shown here is derived from an EMBL/GenBank/DDBJ whole genome shotgun (WGS) entry which is preliminary data.</text>
</comment>
<keyword evidence="5" id="KW-0408">Iron</keyword>
<sequence>MHTQAIRVSSFATAPTVTITGYEARTETKIFKEKVTKLVRMGCRRRESQGFGQRVYASLQACKLQACSELETTVSRRRRQLLVGTGATLFLPLPQTTLAAPGAKSAAAFQKICEDAVLEHVKSPWGLVLKTVFHDVATYDKASGTGGLNGSLLHELDREENSGLTECVEQLLRAKAAIDENEVVLNPISFSDLLAIAGLVKIKQSCVNSLCSRTKEGTCEIVFQAYGNKPQAPKFGRVDTSSADSAGLVPLSEVSEFKDAFARMGLSVTDLCVLAPVITGDIESSNALLSVDAKYADILKGFEKGKKEVTRTSYEIPLYRSYTKLCKLGAQFDKNVVYFA</sequence>
<comment type="similarity">
    <text evidence="6">Belongs to the peroxidase family.</text>
</comment>
<dbReference type="InterPro" id="IPR010255">
    <property type="entry name" value="Haem_peroxidase_sf"/>
</dbReference>
<dbReference type="GO" id="GO:0000302">
    <property type="term" value="P:response to reactive oxygen species"/>
    <property type="evidence" value="ECO:0007669"/>
    <property type="project" value="TreeGrafter"/>
</dbReference>
<evidence type="ECO:0000256" key="1">
    <source>
        <dbReference type="ARBA" id="ARBA00022559"/>
    </source>
</evidence>
<gene>
    <name evidence="8" type="ORF">CYMTET_41958</name>
</gene>
<evidence type="ECO:0000256" key="5">
    <source>
        <dbReference type="ARBA" id="ARBA00023004"/>
    </source>
</evidence>
<dbReference type="GO" id="GO:0034599">
    <property type="term" value="P:cellular response to oxidative stress"/>
    <property type="evidence" value="ECO:0007669"/>
    <property type="project" value="InterPro"/>
</dbReference>
<dbReference type="Pfam" id="PF00141">
    <property type="entry name" value="peroxidase"/>
    <property type="match status" value="1"/>
</dbReference>
<evidence type="ECO:0000256" key="6">
    <source>
        <dbReference type="RuleBase" id="RU004241"/>
    </source>
</evidence>
<dbReference type="GO" id="GO:0004601">
    <property type="term" value="F:peroxidase activity"/>
    <property type="evidence" value="ECO:0007669"/>
    <property type="project" value="UniProtKB-KW"/>
</dbReference>
<feature type="domain" description="Plant heme peroxidase family profile" evidence="7">
    <location>
        <begin position="127"/>
        <end position="275"/>
    </location>
</feature>
<dbReference type="GO" id="GO:0042744">
    <property type="term" value="P:hydrogen peroxide catabolic process"/>
    <property type="evidence" value="ECO:0007669"/>
    <property type="project" value="TreeGrafter"/>
</dbReference>
<keyword evidence="4" id="KW-0560">Oxidoreductase</keyword>
<keyword evidence="9" id="KW-1185">Reference proteome</keyword>
<evidence type="ECO:0000259" key="7">
    <source>
        <dbReference type="Pfam" id="PF00141"/>
    </source>
</evidence>
<dbReference type="EMBL" id="LGRX02027948">
    <property type="protein sequence ID" value="KAK3248579.1"/>
    <property type="molecule type" value="Genomic_DNA"/>
</dbReference>
<dbReference type="GO" id="GO:0020037">
    <property type="term" value="F:heme binding"/>
    <property type="evidence" value="ECO:0007669"/>
    <property type="project" value="InterPro"/>
</dbReference>
<dbReference type="Gene3D" id="1.10.520.10">
    <property type="match status" value="1"/>
</dbReference>
<evidence type="ECO:0000313" key="9">
    <source>
        <dbReference type="Proteomes" id="UP001190700"/>
    </source>
</evidence>
<protein>
    <recommendedName>
        <fullName evidence="7">Plant heme peroxidase family profile domain-containing protein</fullName>
    </recommendedName>
</protein>
<keyword evidence="2" id="KW-0349">Heme</keyword>
<keyword evidence="3" id="KW-0479">Metal-binding</keyword>
<dbReference type="AlphaFoldDB" id="A0AAE0C658"/>
<name>A0AAE0C658_9CHLO</name>
<reference evidence="8 9" key="1">
    <citation type="journal article" date="2015" name="Genome Biol. Evol.">
        <title>Comparative Genomics of a Bacterivorous Green Alga Reveals Evolutionary Causalities and Consequences of Phago-Mixotrophic Mode of Nutrition.</title>
        <authorList>
            <person name="Burns J.A."/>
            <person name="Paasch A."/>
            <person name="Narechania A."/>
            <person name="Kim E."/>
        </authorList>
    </citation>
    <scope>NUCLEOTIDE SEQUENCE [LARGE SCALE GENOMIC DNA]</scope>
    <source>
        <strain evidence="8 9">PLY_AMNH</strain>
    </source>
</reference>
<dbReference type="CDD" id="cd00314">
    <property type="entry name" value="plant_peroxidase_like"/>
    <property type="match status" value="1"/>
</dbReference>
<organism evidence="8 9">
    <name type="scientific">Cymbomonas tetramitiformis</name>
    <dbReference type="NCBI Taxonomy" id="36881"/>
    <lineage>
        <taxon>Eukaryota</taxon>
        <taxon>Viridiplantae</taxon>
        <taxon>Chlorophyta</taxon>
        <taxon>Pyramimonadophyceae</taxon>
        <taxon>Pyramimonadales</taxon>
        <taxon>Pyramimonadaceae</taxon>
        <taxon>Cymbomonas</taxon>
    </lineage>
</organism>
<dbReference type="PANTHER" id="PTHR31356:SF36">
    <property type="entry name" value="L-ASCORBATE PEROXIDASE 3"/>
    <property type="match status" value="1"/>
</dbReference>
<dbReference type="InterPro" id="IPR044831">
    <property type="entry name" value="Ccp1-like"/>
</dbReference>
<dbReference type="InterPro" id="IPR002016">
    <property type="entry name" value="Haem_peroxidase"/>
</dbReference>
<dbReference type="SUPFAM" id="SSF48113">
    <property type="entry name" value="Heme-dependent peroxidases"/>
    <property type="match status" value="1"/>
</dbReference>
<evidence type="ECO:0000313" key="8">
    <source>
        <dbReference type="EMBL" id="KAK3248579.1"/>
    </source>
</evidence>
<dbReference type="Gene3D" id="1.20.58.1620">
    <property type="match status" value="1"/>
</dbReference>
<accession>A0AAE0C658</accession>
<evidence type="ECO:0000256" key="4">
    <source>
        <dbReference type="ARBA" id="ARBA00023002"/>
    </source>
</evidence>